<proteinExistence type="evidence at transcript level"/>
<reference evidence="2" key="1">
    <citation type="journal article" date="2009" name="J. Mol. Evol.">
        <title>Tentacles of venom: toxic protein convergence in the Kingdom Animalia.</title>
        <authorList>
            <person name="Fry B.G."/>
            <person name="Roelants K."/>
            <person name="Norman J.A."/>
        </authorList>
    </citation>
    <scope>NUCLEOTIDE SEQUENCE</scope>
    <source>
        <strain evidence="2">BROC0001A01</strain>
        <tissue evidence="2">Posterior saliva</tissue>
    </source>
</reference>
<accession>B6Z1Z2</accession>
<name>B6Z1Z2_HAPMA</name>
<evidence type="ECO:0000256" key="1">
    <source>
        <dbReference type="SAM" id="SignalP"/>
    </source>
</evidence>
<organism evidence="2">
    <name type="scientific">Hapalochlaena maculosa</name>
    <name type="common">Southern blue-ringed octopus</name>
    <name type="synonym">Octopus maculosus</name>
    <dbReference type="NCBI Taxonomy" id="61716"/>
    <lineage>
        <taxon>Eukaryota</taxon>
        <taxon>Metazoa</taxon>
        <taxon>Spiralia</taxon>
        <taxon>Lophotrochozoa</taxon>
        <taxon>Mollusca</taxon>
        <taxon>Cephalopoda</taxon>
        <taxon>Coleoidea</taxon>
        <taxon>Octopodiformes</taxon>
        <taxon>Octopoda</taxon>
        <taxon>Incirrata</taxon>
        <taxon>Octopodidae</taxon>
        <taxon>Hapalochlaena</taxon>
    </lineage>
</organism>
<protein>
    <submittedName>
        <fullName evidence="2">NP3</fullName>
    </submittedName>
</protein>
<dbReference type="AlphaFoldDB" id="B6Z1Z2"/>
<evidence type="ECO:0000313" key="2">
    <source>
        <dbReference type="EMBL" id="ACJ22661.1"/>
    </source>
</evidence>
<dbReference type="EMBL" id="EU790615">
    <property type="protein sequence ID" value="ACJ22661.1"/>
    <property type="molecule type" value="mRNA"/>
</dbReference>
<feature type="signal peptide" evidence="1">
    <location>
        <begin position="1"/>
        <end position="24"/>
    </location>
</feature>
<keyword evidence="1" id="KW-0732">Signal</keyword>
<feature type="chain" id="PRO_5002852958" evidence="1">
    <location>
        <begin position="25"/>
        <end position="67"/>
    </location>
</feature>
<sequence length="67" mass="7877">MKLVILILLLLIQQLPMIIHLLNTNTHYQLKHSSQNNIKIHKQTLLICRQRFVLFLISDGSEKKIIC</sequence>